<reference evidence="1" key="1">
    <citation type="journal article" date="2020" name="Stud. Mycol.">
        <title>101 Dothideomycetes genomes: a test case for predicting lifestyles and emergence of pathogens.</title>
        <authorList>
            <person name="Haridas S."/>
            <person name="Albert R."/>
            <person name="Binder M."/>
            <person name="Bloem J."/>
            <person name="Labutti K."/>
            <person name="Salamov A."/>
            <person name="Andreopoulos B."/>
            <person name="Baker S."/>
            <person name="Barry K."/>
            <person name="Bills G."/>
            <person name="Bluhm B."/>
            <person name="Cannon C."/>
            <person name="Castanera R."/>
            <person name="Culley D."/>
            <person name="Daum C."/>
            <person name="Ezra D."/>
            <person name="Gonzalez J."/>
            <person name="Henrissat B."/>
            <person name="Kuo A."/>
            <person name="Liang C."/>
            <person name="Lipzen A."/>
            <person name="Lutzoni F."/>
            <person name="Magnuson J."/>
            <person name="Mondo S."/>
            <person name="Nolan M."/>
            <person name="Ohm R."/>
            <person name="Pangilinan J."/>
            <person name="Park H.-J."/>
            <person name="Ramirez L."/>
            <person name="Alfaro M."/>
            <person name="Sun H."/>
            <person name="Tritt A."/>
            <person name="Yoshinaga Y."/>
            <person name="Zwiers L.-H."/>
            <person name="Turgeon B."/>
            <person name="Goodwin S."/>
            <person name="Spatafora J."/>
            <person name="Crous P."/>
            <person name="Grigoriev I."/>
        </authorList>
    </citation>
    <scope>NUCLEOTIDE SEQUENCE</scope>
    <source>
        <strain evidence="1">CBS 122367</strain>
    </source>
</reference>
<accession>A0A6G1ID61</accession>
<sequence length="51" mass="5867">IAPYNLSTYALIITLKATSKLNNKITSLTRITKRIINSIFARVIKRRFNLC</sequence>
<dbReference type="Proteomes" id="UP000799291">
    <property type="component" value="Unassembled WGS sequence"/>
</dbReference>
<dbReference type="EMBL" id="MU005639">
    <property type="protein sequence ID" value="KAF2676152.1"/>
    <property type="molecule type" value="Genomic_DNA"/>
</dbReference>
<dbReference type="AlphaFoldDB" id="A0A6G1ID61"/>
<evidence type="ECO:0000313" key="1">
    <source>
        <dbReference type="EMBL" id="KAF2676152.1"/>
    </source>
</evidence>
<gene>
    <name evidence="1" type="ORF">K458DRAFT_322760</name>
</gene>
<keyword evidence="2" id="KW-1185">Reference proteome</keyword>
<dbReference type="OrthoDB" id="4156902at2759"/>
<feature type="non-terminal residue" evidence="1">
    <location>
        <position position="1"/>
    </location>
</feature>
<name>A0A6G1ID61_9PLEO</name>
<organism evidence="1 2">
    <name type="scientific">Lentithecium fluviatile CBS 122367</name>
    <dbReference type="NCBI Taxonomy" id="1168545"/>
    <lineage>
        <taxon>Eukaryota</taxon>
        <taxon>Fungi</taxon>
        <taxon>Dikarya</taxon>
        <taxon>Ascomycota</taxon>
        <taxon>Pezizomycotina</taxon>
        <taxon>Dothideomycetes</taxon>
        <taxon>Pleosporomycetidae</taxon>
        <taxon>Pleosporales</taxon>
        <taxon>Massarineae</taxon>
        <taxon>Lentitheciaceae</taxon>
        <taxon>Lentithecium</taxon>
    </lineage>
</organism>
<protein>
    <submittedName>
        <fullName evidence="1">Uncharacterized protein</fullName>
    </submittedName>
</protein>
<evidence type="ECO:0000313" key="2">
    <source>
        <dbReference type="Proteomes" id="UP000799291"/>
    </source>
</evidence>
<proteinExistence type="predicted"/>